<dbReference type="GO" id="GO:0008967">
    <property type="term" value="F:phosphoglycolate phosphatase activity"/>
    <property type="evidence" value="ECO:0007669"/>
    <property type="project" value="UniProtKB-EC"/>
</dbReference>
<dbReference type="InterPro" id="IPR041492">
    <property type="entry name" value="HAD_2"/>
</dbReference>
<dbReference type="EC" id="3.1.3.18" evidence="4"/>
<gene>
    <name evidence="5" type="primary">gph_3</name>
    <name evidence="5" type="ORF">EHSB41UT_01678</name>
</gene>
<name>A0A1X7AIJ6_9GAMM</name>
<comment type="pathway">
    <text evidence="2">Organic acid metabolism; glycolate biosynthesis; glycolate from 2-phosphoglycolate: step 1/1.</text>
</comment>
<organism evidence="5 6">
    <name type="scientific">Parendozoicomonas haliclonae</name>
    <dbReference type="NCBI Taxonomy" id="1960125"/>
    <lineage>
        <taxon>Bacteria</taxon>
        <taxon>Pseudomonadati</taxon>
        <taxon>Pseudomonadota</taxon>
        <taxon>Gammaproteobacteria</taxon>
        <taxon>Oceanospirillales</taxon>
        <taxon>Endozoicomonadaceae</taxon>
        <taxon>Parendozoicomonas</taxon>
    </lineage>
</organism>
<dbReference type="Proteomes" id="UP000196573">
    <property type="component" value="Unassembled WGS sequence"/>
</dbReference>
<dbReference type="PANTHER" id="PTHR43434:SF1">
    <property type="entry name" value="PHOSPHOGLYCOLATE PHOSPHATASE"/>
    <property type="match status" value="1"/>
</dbReference>
<dbReference type="Gene3D" id="3.40.50.1000">
    <property type="entry name" value="HAD superfamily/HAD-like"/>
    <property type="match status" value="1"/>
</dbReference>
<dbReference type="Pfam" id="PF13419">
    <property type="entry name" value="HAD_2"/>
    <property type="match status" value="1"/>
</dbReference>
<sequence length="215" mass="24353">MLTLLNKLNAYKHIIWDWNGTLIDDAFHTMTVVNELLTEQGFAPLTLEQYRDKFCHPVIDFYTDIGLNEDVIPFDQLCLRFNEIYSDLRKDITLHQEAQEVVRQIAQGSWTQSILSAAPENLLKQGVEEHGLTCCFNHIYGLDNMRAASKIARGQELIRNSGIAPAETILIGDTDHDFEVAEELGINLVLIAQGHQSFERLLALHPDTLPQLRAA</sequence>
<keyword evidence="6" id="KW-1185">Reference proteome</keyword>
<dbReference type="GO" id="GO:0006281">
    <property type="term" value="P:DNA repair"/>
    <property type="evidence" value="ECO:0007669"/>
    <property type="project" value="TreeGrafter"/>
</dbReference>
<dbReference type="InterPro" id="IPR023198">
    <property type="entry name" value="PGP-like_dom2"/>
</dbReference>
<dbReference type="InterPro" id="IPR036412">
    <property type="entry name" value="HAD-like_sf"/>
</dbReference>
<dbReference type="PANTHER" id="PTHR43434">
    <property type="entry name" value="PHOSPHOGLYCOLATE PHOSPHATASE"/>
    <property type="match status" value="1"/>
</dbReference>
<evidence type="ECO:0000256" key="4">
    <source>
        <dbReference type="ARBA" id="ARBA00013078"/>
    </source>
</evidence>
<dbReference type="InterPro" id="IPR050155">
    <property type="entry name" value="HAD-like_hydrolase_sf"/>
</dbReference>
<dbReference type="SUPFAM" id="SSF56784">
    <property type="entry name" value="HAD-like"/>
    <property type="match status" value="1"/>
</dbReference>
<proteinExistence type="inferred from homology"/>
<dbReference type="RefSeq" id="WP_087108750.1">
    <property type="nucleotide sequence ID" value="NZ_CBCSCN010000008.1"/>
</dbReference>
<dbReference type="InterPro" id="IPR023214">
    <property type="entry name" value="HAD_sf"/>
</dbReference>
<evidence type="ECO:0000256" key="1">
    <source>
        <dbReference type="ARBA" id="ARBA00000830"/>
    </source>
</evidence>
<accession>A0A1X7AIJ6</accession>
<evidence type="ECO:0000256" key="2">
    <source>
        <dbReference type="ARBA" id="ARBA00004818"/>
    </source>
</evidence>
<evidence type="ECO:0000256" key="3">
    <source>
        <dbReference type="ARBA" id="ARBA00006171"/>
    </source>
</evidence>
<evidence type="ECO:0000313" key="6">
    <source>
        <dbReference type="Proteomes" id="UP000196573"/>
    </source>
</evidence>
<dbReference type="SFLD" id="SFLDS00003">
    <property type="entry name" value="Haloacid_Dehalogenase"/>
    <property type="match status" value="1"/>
</dbReference>
<keyword evidence="5" id="KW-0378">Hydrolase</keyword>
<dbReference type="EMBL" id="FWPT01000003">
    <property type="protein sequence ID" value="SMA43818.1"/>
    <property type="molecule type" value="Genomic_DNA"/>
</dbReference>
<dbReference type="AlphaFoldDB" id="A0A1X7AIJ6"/>
<dbReference type="GO" id="GO:0005829">
    <property type="term" value="C:cytosol"/>
    <property type="evidence" value="ECO:0007669"/>
    <property type="project" value="TreeGrafter"/>
</dbReference>
<protein>
    <recommendedName>
        <fullName evidence="4">phosphoglycolate phosphatase</fullName>
        <ecNumber evidence="4">3.1.3.18</ecNumber>
    </recommendedName>
</protein>
<dbReference type="Gene3D" id="1.10.150.240">
    <property type="entry name" value="Putative phosphatase, domain 2"/>
    <property type="match status" value="1"/>
</dbReference>
<comment type="similarity">
    <text evidence="3">Belongs to the HAD-like hydrolase superfamily. CbbY/CbbZ/Gph/YieH family.</text>
</comment>
<evidence type="ECO:0000313" key="5">
    <source>
        <dbReference type="EMBL" id="SMA43818.1"/>
    </source>
</evidence>
<dbReference type="OrthoDB" id="9782449at2"/>
<dbReference type="SFLD" id="SFLDG01129">
    <property type="entry name" value="C1.5:_HAD__Beta-PGM__Phosphata"/>
    <property type="match status" value="1"/>
</dbReference>
<reference evidence="5 6" key="1">
    <citation type="submission" date="2017-03" db="EMBL/GenBank/DDBJ databases">
        <authorList>
            <person name="Afonso C.L."/>
            <person name="Miller P.J."/>
            <person name="Scott M.A."/>
            <person name="Spackman E."/>
            <person name="Goraichik I."/>
            <person name="Dimitrov K.M."/>
            <person name="Suarez D.L."/>
            <person name="Swayne D.E."/>
        </authorList>
    </citation>
    <scope>NUCLEOTIDE SEQUENCE [LARGE SCALE GENOMIC DNA]</scope>
    <source>
        <strain evidence="5">SB41UT1</strain>
    </source>
</reference>
<comment type="catalytic activity">
    <reaction evidence="1">
        <text>2-phosphoglycolate + H2O = glycolate + phosphate</text>
        <dbReference type="Rhea" id="RHEA:14369"/>
        <dbReference type="ChEBI" id="CHEBI:15377"/>
        <dbReference type="ChEBI" id="CHEBI:29805"/>
        <dbReference type="ChEBI" id="CHEBI:43474"/>
        <dbReference type="ChEBI" id="CHEBI:58033"/>
        <dbReference type="EC" id="3.1.3.18"/>
    </reaction>
</comment>